<dbReference type="Pfam" id="PF06890">
    <property type="entry name" value="Phage_Mu_Gp45"/>
    <property type="match status" value="1"/>
</dbReference>
<dbReference type="PIRSF" id="PIRSF012337">
    <property type="entry name" value="gp45"/>
    <property type="match status" value="1"/>
</dbReference>
<reference evidence="2" key="1">
    <citation type="submission" date="2023-04" db="EMBL/GenBank/DDBJ databases">
        <title>Genome dynamics across the evolutionary transition to endosymbiosis.</title>
        <authorList>
            <person name="Siozios S."/>
            <person name="Nadal-Jimenez P."/>
            <person name="Azagi T."/>
            <person name="Sprong H."/>
            <person name="Frost C.L."/>
            <person name="Parratt S.R."/>
            <person name="Taylor G."/>
            <person name="Brettell L."/>
            <person name="Lew K.C."/>
            <person name="Croft L."/>
            <person name="King K.C."/>
            <person name="Brockhurst M.A."/>
            <person name="Hypsa V."/>
            <person name="Novakova E."/>
            <person name="Darby A.C."/>
            <person name="Hurst G.D.D."/>
        </authorList>
    </citation>
    <scope>NUCLEOTIDE SEQUENCE</scope>
    <source>
        <strain evidence="2">AIh</strain>
    </source>
</reference>
<gene>
    <name evidence="2" type="ORF">QE207_06990</name>
</gene>
<evidence type="ECO:0000259" key="1">
    <source>
        <dbReference type="Pfam" id="PF06890"/>
    </source>
</evidence>
<dbReference type="InterPro" id="IPR014462">
    <property type="entry name" value="Phage_Mu_Gp45"/>
</dbReference>
<accession>A0AA95GI70</accession>
<feature type="domain" description="Bacteriophage Mu Gp45 N-terminal" evidence="1">
    <location>
        <begin position="19"/>
        <end position="83"/>
    </location>
</feature>
<dbReference type="EMBL" id="CP123498">
    <property type="protein sequence ID" value="WGL96304.1"/>
    <property type="molecule type" value="Genomic_DNA"/>
</dbReference>
<dbReference type="InterPro" id="IPR053861">
    <property type="entry name" value="Phage_Mu_Gp45_N"/>
</dbReference>
<dbReference type="RefSeq" id="WP_280629847.1">
    <property type="nucleotide sequence ID" value="NZ_CP123498.1"/>
</dbReference>
<evidence type="ECO:0000313" key="2">
    <source>
        <dbReference type="EMBL" id="WGL96304.1"/>
    </source>
</evidence>
<name>A0AA95GI70_9GAMM</name>
<organism evidence="2 3">
    <name type="scientific">Arsenophonus nasoniae</name>
    <name type="common">son-killer infecting Nasonia vitripennis</name>
    <dbReference type="NCBI Taxonomy" id="638"/>
    <lineage>
        <taxon>Bacteria</taxon>
        <taxon>Pseudomonadati</taxon>
        <taxon>Pseudomonadota</taxon>
        <taxon>Gammaproteobacteria</taxon>
        <taxon>Enterobacterales</taxon>
        <taxon>Morganellaceae</taxon>
        <taxon>Arsenophonus</taxon>
    </lineage>
</organism>
<sequence>MWQLLREIKTRLAMLLGFGKVTLSQDGGDIQTVQYLNTLEVRDGTYRMTEFGFSSSLPAGSDVLIGYLGGYRSNAVIFASNHPASRFRNLTPGESVLYNQWGLHILLTQQGIVVDAKGQDVTIHQAKQVTIVASTKVVIDTPLLEVTGDIVDNVGSNQASLRALRENYRQHVHEIEGVQTGKDSVISKTIKEPV</sequence>
<dbReference type="Proteomes" id="UP001177597">
    <property type="component" value="Chromosome"/>
</dbReference>
<dbReference type="AlphaFoldDB" id="A0AA95GI70"/>
<proteinExistence type="predicted"/>
<evidence type="ECO:0000313" key="3">
    <source>
        <dbReference type="Proteomes" id="UP001177597"/>
    </source>
</evidence>
<protein>
    <submittedName>
        <fullName evidence="2">Phage baseplate assembly protein</fullName>
    </submittedName>
</protein>